<feature type="chain" id="PRO_5042011110" evidence="1">
    <location>
        <begin position="22"/>
        <end position="158"/>
    </location>
</feature>
<gene>
    <name evidence="2" type="ORF">DNG_01183</name>
</gene>
<dbReference type="AlphaFoldDB" id="A0AAE8MQ23"/>
<proteinExistence type="predicted"/>
<sequence>MQFSSLFSTVLAVSSATLALANSVTFISQDSTDRTIIFTANGGGEKLPDLEVAAGATETATFPDGWVGNWFSVSKGASSVPGMLGEVAFQGWNDLTYFDVSAIVNPLDHVGVKEMWPAESKTPTSGCKVFPCNNAYYLPDDIQTKTTTEVDLVCTLGN</sequence>
<accession>A0AAE8MQ23</accession>
<evidence type="ECO:0000313" key="3">
    <source>
        <dbReference type="Proteomes" id="UP001187682"/>
    </source>
</evidence>
<protein>
    <submittedName>
        <fullName evidence="2">Related to dnase1 protein</fullName>
    </submittedName>
</protein>
<keyword evidence="1" id="KW-0732">Signal</keyword>
<name>A0AAE8MQ23_9PEZI</name>
<comment type="caution">
    <text evidence="2">The sequence shown here is derived from an EMBL/GenBank/DDBJ whole genome shotgun (WGS) entry which is preliminary data.</text>
</comment>
<evidence type="ECO:0000256" key="1">
    <source>
        <dbReference type="SAM" id="SignalP"/>
    </source>
</evidence>
<dbReference type="Proteomes" id="UP001187682">
    <property type="component" value="Unassembled WGS sequence"/>
</dbReference>
<keyword evidence="3" id="KW-1185">Reference proteome</keyword>
<evidence type="ECO:0000313" key="2">
    <source>
        <dbReference type="EMBL" id="SPN97670.1"/>
    </source>
</evidence>
<dbReference type="EMBL" id="ONZQ02000001">
    <property type="protein sequence ID" value="SPN97670.1"/>
    <property type="molecule type" value="Genomic_DNA"/>
</dbReference>
<feature type="signal peptide" evidence="1">
    <location>
        <begin position="1"/>
        <end position="21"/>
    </location>
</feature>
<organism evidence="2 3">
    <name type="scientific">Cephalotrichum gorgonifer</name>
    <dbReference type="NCBI Taxonomy" id="2041049"/>
    <lineage>
        <taxon>Eukaryota</taxon>
        <taxon>Fungi</taxon>
        <taxon>Dikarya</taxon>
        <taxon>Ascomycota</taxon>
        <taxon>Pezizomycotina</taxon>
        <taxon>Sordariomycetes</taxon>
        <taxon>Hypocreomycetidae</taxon>
        <taxon>Microascales</taxon>
        <taxon>Microascaceae</taxon>
        <taxon>Cephalotrichum</taxon>
    </lineage>
</organism>
<reference evidence="2" key="1">
    <citation type="submission" date="2018-03" db="EMBL/GenBank/DDBJ databases">
        <authorList>
            <person name="Guldener U."/>
        </authorList>
    </citation>
    <scope>NUCLEOTIDE SEQUENCE</scope>
</reference>